<dbReference type="InterPro" id="IPR000774">
    <property type="entry name" value="PPIase_FKBP_N"/>
</dbReference>
<gene>
    <name evidence="10" type="ORF">K0B96_04785</name>
</gene>
<dbReference type="RefSeq" id="WP_220164411.1">
    <property type="nucleotide sequence ID" value="NZ_CP080507.1"/>
</dbReference>
<comment type="similarity">
    <text evidence="2 6">Belongs to the FKBP-type PPIase family.</text>
</comment>
<dbReference type="Pfam" id="PF00254">
    <property type="entry name" value="FKBP_C"/>
    <property type="match status" value="1"/>
</dbReference>
<dbReference type="GO" id="GO:0006457">
    <property type="term" value="P:protein folding"/>
    <property type="evidence" value="ECO:0007669"/>
    <property type="project" value="InterPro"/>
</dbReference>
<accession>A0A8F9TY78</accession>
<dbReference type="Pfam" id="PF01346">
    <property type="entry name" value="FKBP_N"/>
    <property type="match status" value="1"/>
</dbReference>
<keyword evidence="8" id="KW-0732">Signal</keyword>
<feature type="region of interest" description="Disordered" evidence="7">
    <location>
        <begin position="40"/>
        <end position="59"/>
    </location>
</feature>
<evidence type="ECO:0000256" key="5">
    <source>
        <dbReference type="PROSITE-ProRule" id="PRU00277"/>
    </source>
</evidence>
<dbReference type="PROSITE" id="PS50059">
    <property type="entry name" value="FKBP_PPIASE"/>
    <property type="match status" value="1"/>
</dbReference>
<evidence type="ECO:0000256" key="4">
    <source>
        <dbReference type="ARBA" id="ARBA00023235"/>
    </source>
</evidence>
<dbReference type="PANTHER" id="PTHR43811">
    <property type="entry name" value="FKBP-TYPE PEPTIDYL-PROLYL CIS-TRANS ISOMERASE FKPA"/>
    <property type="match status" value="1"/>
</dbReference>
<dbReference type="SUPFAM" id="SSF54534">
    <property type="entry name" value="FKBP-like"/>
    <property type="match status" value="1"/>
</dbReference>
<evidence type="ECO:0000256" key="7">
    <source>
        <dbReference type="SAM" id="MobiDB-lite"/>
    </source>
</evidence>
<dbReference type="GO" id="GO:0003755">
    <property type="term" value="F:peptidyl-prolyl cis-trans isomerase activity"/>
    <property type="evidence" value="ECO:0007669"/>
    <property type="project" value="UniProtKB-UniRule"/>
</dbReference>
<dbReference type="Gene3D" id="3.10.50.40">
    <property type="match status" value="1"/>
</dbReference>
<evidence type="ECO:0000313" key="11">
    <source>
        <dbReference type="Proteomes" id="UP000825051"/>
    </source>
</evidence>
<dbReference type="EMBL" id="CP080507">
    <property type="protein sequence ID" value="QYM79938.1"/>
    <property type="molecule type" value="Genomic_DNA"/>
</dbReference>
<evidence type="ECO:0000256" key="6">
    <source>
        <dbReference type="RuleBase" id="RU003915"/>
    </source>
</evidence>
<dbReference type="Proteomes" id="UP000825051">
    <property type="component" value="Chromosome"/>
</dbReference>
<proteinExistence type="inferred from homology"/>
<organism evidence="10 11">
    <name type="scientific">Horticoccus luteus</name>
    <dbReference type="NCBI Taxonomy" id="2862869"/>
    <lineage>
        <taxon>Bacteria</taxon>
        <taxon>Pseudomonadati</taxon>
        <taxon>Verrucomicrobiota</taxon>
        <taxon>Opitutia</taxon>
        <taxon>Opitutales</taxon>
        <taxon>Opitutaceae</taxon>
        <taxon>Horticoccus</taxon>
    </lineage>
</organism>
<sequence>MKSTSLLTACALSLAAVAAVSAQEVKFSIPGAQSAAPAENAAPATKSAPGATTAPAAAPAPSFTDAQLMEELGWFMGKRLSISNLDLTPAEATALGKGIQAAALDKDAPYALEQAGPLMDDLVQKKQGAYLEKLKVQNLNAATAFFSKLGENKNVVSQPDGLRYEILQPGTGPYPKATDTVKVHYTGKLIDGTIFDTSLQPRQQGGAVEPAEFRLDSVITGWTEGLQKINKGGKIRLYVPPQLAYGDEPKGAIPPGSVLIFDIELLDIIPAAAAPAPTVTPGPTTPSSGK</sequence>
<evidence type="ECO:0000256" key="1">
    <source>
        <dbReference type="ARBA" id="ARBA00000971"/>
    </source>
</evidence>
<protein>
    <recommendedName>
        <fullName evidence="6">Peptidyl-prolyl cis-trans isomerase</fullName>
        <ecNumber evidence="6">5.2.1.8</ecNumber>
    </recommendedName>
</protein>
<feature type="chain" id="PRO_5034833732" description="Peptidyl-prolyl cis-trans isomerase" evidence="8">
    <location>
        <begin position="23"/>
        <end position="290"/>
    </location>
</feature>
<dbReference type="InterPro" id="IPR001179">
    <property type="entry name" value="PPIase_FKBP_dom"/>
</dbReference>
<keyword evidence="11" id="KW-1185">Reference proteome</keyword>
<reference evidence="10" key="1">
    <citation type="submission" date="2021-08" db="EMBL/GenBank/DDBJ databases">
        <title>Genome of a novel bacterium of the phylum Verrucomicrobia, Oleiharenicola sp. KSB-15.</title>
        <authorList>
            <person name="Chung J.-H."/>
            <person name="Ahn J.-H."/>
            <person name="Yoon Y."/>
            <person name="Kim D.-Y."/>
            <person name="An S.-H."/>
            <person name="Park I."/>
            <person name="Yeon J."/>
        </authorList>
    </citation>
    <scope>NUCLEOTIDE SEQUENCE</scope>
    <source>
        <strain evidence="10">KSB-15</strain>
    </source>
</reference>
<evidence type="ECO:0000256" key="3">
    <source>
        <dbReference type="ARBA" id="ARBA00023110"/>
    </source>
</evidence>
<keyword evidence="4 5" id="KW-0413">Isomerase</keyword>
<dbReference type="KEGG" id="ole:K0B96_04785"/>
<name>A0A8F9TY78_9BACT</name>
<comment type="catalytic activity">
    <reaction evidence="1 5 6">
        <text>[protein]-peptidylproline (omega=180) = [protein]-peptidylproline (omega=0)</text>
        <dbReference type="Rhea" id="RHEA:16237"/>
        <dbReference type="Rhea" id="RHEA-COMP:10747"/>
        <dbReference type="Rhea" id="RHEA-COMP:10748"/>
        <dbReference type="ChEBI" id="CHEBI:83833"/>
        <dbReference type="ChEBI" id="CHEBI:83834"/>
        <dbReference type="EC" id="5.2.1.8"/>
    </reaction>
</comment>
<evidence type="ECO:0000256" key="2">
    <source>
        <dbReference type="ARBA" id="ARBA00006577"/>
    </source>
</evidence>
<evidence type="ECO:0000256" key="8">
    <source>
        <dbReference type="SAM" id="SignalP"/>
    </source>
</evidence>
<dbReference type="AlphaFoldDB" id="A0A8F9TY78"/>
<dbReference type="EC" id="5.2.1.8" evidence="6"/>
<feature type="domain" description="PPIase FKBP-type" evidence="9">
    <location>
        <begin position="178"/>
        <end position="269"/>
    </location>
</feature>
<feature type="signal peptide" evidence="8">
    <location>
        <begin position="1"/>
        <end position="22"/>
    </location>
</feature>
<evidence type="ECO:0000313" key="10">
    <source>
        <dbReference type="EMBL" id="QYM79938.1"/>
    </source>
</evidence>
<keyword evidence="3 5" id="KW-0697">Rotamase</keyword>
<evidence type="ECO:0000259" key="9">
    <source>
        <dbReference type="PROSITE" id="PS50059"/>
    </source>
</evidence>
<dbReference type="PANTHER" id="PTHR43811:SF19">
    <property type="entry name" value="39 KDA FK506-BINDING NUCLEAR PROTEIN"/>
    <property type="match status" value="1"/>
</dbReference>
<dbReference type="InterPro" id="IPR046357">
    <property type="entry name" value="PPIase_dom_sf"/>
</dbReference>